<dbReference type="OrthoDB" id="258610at2"/>
<feature type="domain" description="NodB homology" evidence="3">
    <location>
        <begin position="101"/>
        <end position="296"/>
    </location>
</feature>
<sequence>MKRTPWISLTVIVILMSTCGCGQILDSGPPVSSMPIKSQSEQSALPGSLQTGPNALSLNNVQNAPASGKELSGKTTTASEPPREPATLADPNPNGAAATSKTAYLTFDDGPSENTEPIIDILRRFNVKATFFVIGDPSQKGRMLYRKIAENGHVIGNHTYTHDYSVVYKSVAGFKRDVEKLDELLEQSTGRRPEILRFPGGSNNRQARKYGGARIMSDVIAAMGKDHVSYFDWNVSSTDAALSVQKREEIVEAVRQGALGKPNIIVLFHDMDKKNTTVEALPEIIQNLKEQGYRFDVLSKDSVAIRFSQL</sequence>
<dbReference type="PANTHER" id="PTHR10587">
    <property type="entry name" value="GLYCOSYL TRANSFERASE-RELATED"/>
    <property type="match status" value="1"/>
</dbReference>
<dbReference type="SUPFAM" id="SSF88713">
    <property type="entry name" value="Glycoside hydrolase/deacetylase"/>
    <property type="match status" value="1"/>
</dbReference>
<evidence type="ECO:0000256" key="1">
    <source>
        <dbReference type="SAM" id="MobiDB-lite"/>
    </source>
</evidence>
<dbReference type="Proteomes" id="UP000282311">
    <property type="component" value="Unassembled WGS sequence"/>
</dbReference>
<feature type="region of interest" description="Disordered" evidence="1">
    <location>
        <begin position="30"/>
        <end position="95"/>
    </location>
</feature>
<dbReference type="PROSITE" id="PS51677">
    <property type="entry name" value="NODB"/>
    <property type="match status" value="1"/>
</dbReference>
<keyword evidence="2" id="KW-0732">Signal</keyword>
<proteinExistence type="predicted"/>
<dbReference type="GO" id="GO:0016810">
    <property type="term" value="F:hydrolase activity, acting on carbon-nitrogen (but not peptide) bonds"/>
    <property type="evidence" value="ECO:0007669"/>
    <property type="project" value="InterPro"/>
</dbReference>
<feature type="chain" id="PRO_5039466171" evidence="2">
    <location>
        <begin position="23"/>
        <end position="310"/>
    </location>
</feature>
<dbReference type="Pfam" id="PF01522">
    <property type="entry name" value="Polysacc_deac_1"/>
    <property type="match status" value="1"/>
</dbReference>
<comment type="caution">
    <text evidence="4">The sequence shown here is derived from an EMBL/GenBank/DDBJ whole genome shotgun (WGS) entry which is preliminary data.</text>
</comment>
<dbReference type="PANTHER" id="PTHR10587:SF125">
    <property type="entry name" value="POLYSACCHARIDE DEACETYLASE YHEN-RELATED"/>
    <property type="match status" value="1"/>
</dbReference>
<dbReference type="RefSeq" id="WP_120745905.1">
    <property type="nucleotide sequence ID" value="NZ_RBAH01000002.1"/>
</dbReference>
<evidence type="ECO:0000259" key="3">
    <source>
        <dbReference type="PROSITE" id="PS51677"/>
    </source>
</evidence>
<evidence type="ECO:0000313" key="4">
    <source>
        <dbReference type="EMBL" id="RKN86214.1"/>
    </source>
</evidence>
<feature type="signal peptide" evidence="2">
    <location>
        <begin position="1"/>
        <end position="22"/>
    </location>
</feature>
<dbReference type="CDD" id="cd10944">
    <property type="entry name" value="CE4_SmPgdA_like"/>
    <property type="match status" value="1"/>
</dbReference>
<dbReference type="AlphaFoldDB" id="A0A3B0CPG5"/>
<evidence type="ECO:0000256" key="2">
    <source>
        <dbReference type="SAM" id="SignalP"/>
    </source>
</evidence>
<dbReference type="InterPro" id="IPR050248">
    <property type="entry name" value="Polysacc_deacetylase_ArnD"/>
</dbReference>
<name>A0A3B0CPG5_9BACL</name>
<reference evidence="4 5" key="1">
    <citation type="journal article" date="2007" name="Int. J. Syst. Evol. Microbiol.">
        <title>Paenibacillus ginsengarvi sp. nov., isolated from soil from ginseng cultivation.</title>
        <authorList>
            <person name="Yoon M.H."/>
            <person name="Ten L.N."/>
            <person name="Im W.T."/>
        </authorList>
    </citation>
    <scope>NUCLEOTIDE SEQUENCE [LARGE SCALE GENOMIC DNA]</scope>
    <source>
        <strain evidence="4 5">KCTC 13059</strain>
    </source>
</reference>
<dbReference type="Gene3D" id="3.20.20.370">
    <property type="entry name" value="Glycoside hydrolase/deacetylase"/>
    <property type="match status" value="1"/>
</dbReference>
<dbReference type="EMBL" id="RBAH01000002">
    <property type="protein sequence ID" value="RKN86214.1"/>
    <property type="molecule type" value="Genomic_DNA"/>
</dbReference>
<dbReference type="PROSITE" id="PS51257">
    <property type="entry name" value="PROKAR_LIPOPROTEIN"/>
    <property type="match status" value="1"/>
</dbReference>
<protein>
    <submittedName>
        <fullName evidence="4">Polysaccharide deacetylase</fullName>
    </submittedName>
</protein>
<organism evidence="4 5">
    <name type="scientific">Paenibacillus ginsengarvi</name>
    <dbReference type="NCBI Taxonomy" id="400777"/>
    <lineage>
        <taxon>Bacteria</taxon>
        <taxon>Bacillati</taxon>
        <taxon>Bacillota</taxon>
        <taxon>Bacilli</taxon>
        <taxon>Bacillales</taxon>
        <taxon>Paenibacillaceae</taxon>
        <taxon>Paenibacillus</taxon>
    </lineage>
</organism>
<dbReference type="GO" id="GO:0005975">
    <property type="term" value="P:carbohydrate metabolic process"/>
    <property type="evidence" value="ECO:0007669"/>
    <property type="project" value="InterPro"/>
</dbReference>
<gene>
    <name evidence="4" type="ORF">D7M11_04175</name>
</gene>
<dbReference type="InterPro" id="IPR011330">
    <property type="entry name" value="Glyco_hydro/deAcase_b/a-brl"/>
</dbReference>
<feature type="compositionally biased region" description="Polar residues" evidence="1">
    <location>
        <begin position="35"/>
        <end position="65"/>
    </location>
</feature>
<dbReference type="InterPro" id="IPR002509">
    <property type="entry name" value="NODB_dom"/>
</dbReference>
<evidence type="ECO:0000313" key="5">
    <source>
        <dbReference type="Proteomes" id="UP000282311"/>
    </source>
</evidence>
<accession>A0A3B0CPG5</accession>
<keyword evidence="5" id="KW-1185">Reference proteome</keyword>